<evidence type="ECO:0000313" key="5">
    <source>
        <dbReference type="Proteomes" id="UP000007177"/>
    </source>
</evidence>
<reference evidence="5" key="1">
    <citation type="submission" date="2011-07" db="EMBL/GenBank/DDBJ databases">
        <title>Complete genome sequence of Acetobacterium woodii.</title>
        <authorList>
            <person name="Poehlein A."/>
            <person name="Schmidt S."/>
            <person name="Kaster A.-K."/>
            <person name="Goenrich M."/>
            <person name="Vollmers J."/>
            <person name="Thuermer A."/>
            <person name="Gottschalk G."/>
            <person name="Thauer R.K."/>
            <person name="Daniel R."/>
            <person name="Mueller V."/>
        </authorList>
    </citation>
    <scope>NUCLEOTIDE SEQUENCE [LARGE SCALE GENOMIC DNA]</scope>
    <source>
        <strain evidence="5">ATCC 29683 / DSM 1030 / JCM 2381 / KCTC 1655 / WB1</strain>
    </source>
</reference>
<dbReference type="NCBIfam" id="TIGR00254">
    <property type="entry name" value="GGDEF"/>
    <property type="match status" value="1"/>
</dbReference>
<evidence type="ECO:0000313" key="4">
    <source>
        <dbReference type="EMBL" id="AFA48391.1"/>
    </source>
</evidence>
<feature type="domain" description="PAC" evidence="2">
    <location>
        <begin position="330"/>
        <end position="382"/>
    </location>
</feature>
<evidence type="ECO:0000259" key="1">
    <source>
        <dbReference type="PROSITE" id="PS50112"/>
    </source>
</evidence>
<dbReference type="Proteomes" id="UP000007177">
    <property type="component" value="Chromosome"/>
</dbReference>
<dbReference type="PROSITE" id="PS50112">
    <property type="entry name" value="PAS"/>
    <property type="match status" value="1"/>
</dbReference>
<dbReference type="PROSITE" id="PS50887">
    <property type="entry name" value="GGDEF"/>
    <property type="match status" value="1"/>
</dbReference>
<dbReference type="Pfam" id="PF13426">
    <property type="entry name" value="PAS_9"/>
    <property type="match status" value="2"/>
</dbReference>
<dbReference type="SMART" id="SM00267">
    <property type="entry name" value="GGDEF"/>
    <property type="match status" value="1"/>
</dbReference>
<dbReference type="InterPro" id="IPR000160">
    <property type="entry name" value="GGDEF_dom"/>
</dbReference>
<dbReference type="PANTHER" id="PTHR44757">
    <property type="entry name" value="DIGUANYLATE CYCLASE DGCP"/>
    <property type="match status" value="1"/>
</dbReference>
<dbReference type="SUPFAM" id="SSF55073">
    <property type="entry name" value="Nucleotide cyclase"/>
    <property type="match status" value="1"/>
</dbReference>
<dbReference type="EMBL" id="CP002987">
    <property type="protein sequence ID" value="AFA48391.1"/>
    <property type="molecule type" value="Genomic_DNA"/>
</dbReference>
<reference evidence="4 5" key="2">
    <citation type="journal article" date="2012" name="PLoS ONE">
        <title>An ancient pathway combining carbon dioxide fixation with the generation and utilization of a sodium ion gradient for ATP synthesis.</title>
        <authorList>
            <person name="Poehlein A."/>
            <person name="Schmidt S."/>
            <person name="Kaster A.K."/>
            <person name="Goenrich M."/>
            <person name="Vollmers J."/>
            <person name="Thurmer A."/>
            <person name="Bertsch J."/>
            <person name="Schuchmann K."/>
            <person name="Voigt B."/>
            <person name="Hecker M."/>
            <person name="Daniel R."/>
            <person name="Thauer R.K."/>
            <person name="Gottschalk G."/>
            <person name="Muller V."/>
        </authorList>
    </citation>
    <scope>NUCLEOTIDE SEQUENCE [LARGE SCALE GENOMIC DNA]</scope>
    <source>
        <strain evidence="5">ATCC 29683 / DSM 1030 / JCM 2381 / KCTC 1655 / WB1</strain>
    </source>
</reference>
<dbReference type="InterPro" id="IPR000700">
    <property type="entry name" value="PAS-assoc_C"/>
</dbReference>
<proteinExistence type="predicted"/>
<gene>
    <name evidence="4" type="ordered locus">Awo_c16090</name>
</gene>
<dbReference type="Gene3D" id="3.30.70.270">
    <property type="match status" value="1"/>
</dbReference>
<dbReference type="SMART" id="SM00091">
    <property type="entry name" value="PAS"/>
    <property type="match status" value="2"/>
</dbReference>
<dbReference type="STRING" id="931626.Awo_c16090"/>
<dbReference type="NCBIfam" id="TIGR00229">
    <property type="entry name" value="sensory_box"/>
    <property type="match status" value="2"/>
</dbReference>
<name>H6LH53_ACEWD</name>
<evidence type="ECO:0000259" key="2">
    <source>
        <dbReference type="PROSITE" id="PS50113"/>
    </source>
</evidence>
<dbReference type="InterPro" id="IPR052155">
    <property type="entry name" value="Biofilm_reg_signaling"/>
</dbReference>
<organism evidence="4 5">
    <name type="scientific">Acetobacterium woodii (strain ATCC 29683 / DSM 1030 / JCM 2381 / KCTC 1655 / WB1)</name>
    <dbReference type="NCBI Taxonomy" id="931626"/>
    <lineage>
        <taxon>Bacteria</taxon>
        <taxon>Bacillati</taxon>
        <taxon>Bacillota</taxon>
        <taxon>Clostridia</taxon>
        <taxon>Eubacteriales</taxon>
        <taxon>Eubacteriaceae</taxon>
        <taxon>Acetobacterium</taxon>
    </lineage>
</organism>
<accession>H6LH53</accession>
<dbReference type="HOGENOM" id="CLU_000445_11_4_9"/>
<dbReference type="PANTHER" id="PTHR44757:SF2">
    <property type="entry name" value="BIOFILM ARCHITECTURE MAINTENANCE PROTEIN MBAA"/>
    <property type="match status" value="1"/>
</dbReference>
<dbReference type="CDD" id="cd01949">
    <property type="entry name" value="GGDEF"/>
    <property type="match status" value="1"/>
</dbReference>
<evidence type="ECO:0008006" key="6">
    <source>
        <dbReference type="Google" id="ProtNLM"/>
    </source>
</evidence>
<dbReference type="SMART" id="SM00086">
    <property type="entry name" value="PAC"/>
    <property type="match status" value="2"/>
</dbReference>
<evidence type="ECO:0000259" key="3">
    <source>
        <dbReference type="PROSITE" id="PS50887"/>
    </source>
</evidence>
<dbReference type="Gene3D" id="3.30.450.20">
    <property type="entry name" value="PAS domain"/>
    <property type="match status" value="2"/>
</dbReference>
<dbReference type="InterPro" id="IPR035965">
    <property type="entry name" value="PAS-like_dom_sf"/>
</dbReference>
<dbReference type="InterPro" id="IPR043128">
    <property type="entry name" value="Rev_trsase/Diguanyl_cyclase"/>
</dbReference>
<dbReference type="Pfam" id="PF00990">
    <property type="entry name" value="GGDEF"/>
    <property type="match status" value="1"/>
</dbReference>
<dbReference type="InterPro" id="IPR029787">
    <property type="entry name" value="Nucleotide_cyclase"/>
</dbReference>
<dbReference type="RefSeq" id="WP_014355994.1">
    <property type="nucleotide sequence ID" value="NC_016894.1"/>
</dbReference>
<dbReference type="PROSITE" id="PS50113">
    <property type="entry name" value="PAC"/>
    <property type="match status" value="1"/>
</dbReference>
<dbReference type="eggNOG" id="COG3706">
    <property type="taxonomic scope" value="Bacteria"/>
</dbReference>
<dbReference type="AlphaFoldDB" id="H6LH53"/>
<dbReference type="SUPFAM" id="SSF55785">
    <property type="entry name" value="PYP-like sensor domain (PAS domain)"/>
    <property type="match status" value="2"/>
</dbReference>
<dbReference type="FunFam" id="3.30.70.270:FF:000001">
    <property type="entry name" value="Diguanylate cyclase domain protein"/>
    <property type="match status" value="1"/>
</dbReference>
<sequence length="541" mass="62588">MSSENAKALLKYVKAVLINENLEDDIPELFNHDDDFDELNEIMLAIRNFSLALAKGDLSEDVQGNGIILKSLETFQQRFKALEINAYDRVPRNFFTGTETVFDLNNIFDSMSKQIEYSTVIINEVYRNFEMIFCNIPDPALVISMDEKKVVASNQMFLEMSGLTEKEVINEVSSNLQLEIIDERFMKKHKNFDPQLFYNNIETVYRNKQDKILFWNASLKVISIDGINYLLMVIRDVTDVKKLEQKLIESESRYRLLVDNASDIISTVNLEGDFTYISPSVEKITGYTVEEVKNKYLEINYFSPKMLKKMEKILKCANEQIMSDQYFEPIHLEELQYRKDGSVFWSDTILSGIYDDENQLKGLMGVTRDITEKVKLQDEIIKLSETDKLTQLYNRLKLDDVLDSEFIRAKQNRGKFAVILLDIDYFKETNDKYGHQVGDKVLIELAKLFRASIRATDSVGRWGGEEFVFILPDTDKAGAMQLAEKIRIRIREKIFIKQIRMTGSLGVAVYHGDSSVNVMMSRADKAMYVAKKKGRDQVQFI</sequence>
<feature type="domain" description="PAS" evidence="1">
    <location>
        <begin position="250"/>
        <end position="325"/>
    </location>
</feature>
<dbReference type="InterPro" id="IPR001610">
    <property type="entry name" value="PAC"/>
</dbReference>
<dbReference type="CDD" id="cd00130">
    <property type="entry name" value="PAS"/>
    <property type="match status" value="2"/>
</dbReference>
<dbReference type="InterPro" id="IPR000014">
    <property type="entry name" value="PAS"/>
</dbReference>
<feature type="domain" description="GGDEF" evidence="3">
    <location>
        <begin position="414"/>
        <end position="541"/>
    </location>
</feature>
<dbReference type="KEGG" id="awo:Awo_c16090"/>
<protein>
    <recommendedName>
        <fullName evidence="6">Diguanylate cyclase</fullName>
    </recommendedName>
</protein>
<keyword evidence="5" id="KW-1185">Reference proteome</keyword>